<dbReference type="Proteomes" id="UP001194580">
    <property type="component" value="Unassembled WGS sequence"/>
</dbReference>
<evidence type="ECO:0000256" key="1">
    <source>
        <dbReference type="SAM" id="MobiDB-lite"/>
    </source>
</evidence>
<feature type="non-terminal residue" evidence="2">
    <location>
        <position position="464"/>
    </location>
</feature>
<comment type="caution">
    <text evidence="2">The sequence shown here is derived from an EMBL/GenBank/DDBJ whole genome shotgun (WGS) entry which is preliminary data.</text>
</comment>
<dbReference type="EMBL" id="JAAAIL010003754">
    <property type="protein sequence ID" value="KAG0249308.1"/>
    <property type="molecule type" value="Genomic_DNA"/>
</dbReference>
<gene>
    <name evidence="2" type="ORF">BGZ95_007590</name>
</gene>
<feature type="compositionally biased region" description="Low complexity" evidence="1">
    <location>
        <begin position="363"/>
        <end position="376"/>
    </location>
</feature>
<dbReference type="AlphaFoldDB" id="A0AAD4D1S9"/>
<feature type="region of interest" description="Disordered" evidence="1">
    <location>
        <begin position="385"/>
        <end position="404"/>
    </location>
</feature>
<feature type="region of interest" description="Disordered" evidence="1">
    <location>
        <begin position="135"/>
        <end position="166"/>
    </location>
</feature>
<accession>A0AAD4D1S9</accession>
<feature type="non-terminal residue" evidence="2">
    <location>
        <position position="1"/>
    </location>
</feature>
<evidence type="ECO:0000313" key="3">
    <source>
        <dbReference type="Proteomes" id="UP001194580"/>
    </source>
</evidence>
<protein>
    <submittedName>
        <fullName evidence="2">Uncharacterized protein</fullName>
    </submittedName>
</protein>
<feature type="region of interest" description="Disordered" evidence="1">
    <location>
        <begin position="346"/>
        <end position="376"/>
    </location>
</feature>
<sequence>INDPIPILVGLSSIQDPLSDLMDKVLKQKHFSPDDIRALRTSGRQFILICDEYDEIPATGNIYNRNRFNRDGQWRVKLIIACRSYKLGYGSDDRFQPLPDNPYDRANLDLFQKVAMAPFTRTMIEEYVKKYVLQPSESGPHPSSKRGQGAPRLQSEAPGAQETQQTGEISRIWGFQDYMDALTDIPNLMELVENPYILSFILRLLPTFDVPTQGVPKSEVSLDALYKHIFDNWMDVGKRRLHSKYKNKDENAAFNEIMEYGFEMVCMKYLLDLAVAVFDNQKDVSFVEYKPNDPAKWKAKFFGTDHKSKLVQESVPLTRSGSSYRFIHTSLLDYLYSLAVFDPKKSAKGGHGKGHFDTDDSSSDGSDSDNLGWGGRQRLLRTGTGAAFGRGSMPQRTHGPQRRNTTEWGQFVEERQAYNGGQALEQSQELALALEQTKLFESNHKLGITNIAERSMAVQVLADR</sequence>
<keyword evidence="3" id="KW-1185">Reference proteome</keyword>
<evidence type="ECO:0000313" key="2">
    <source>
        <dbReference type="EMBL" id="KAG0249308.1"/>
    </source>
</evidence>
<organism evidence="2 3">
    <name type="scientific">Linnemannia exigua</name>
    <dbReference type="NCBI Taxonomy" id="604196"/>
    <lineage>
        <taxon>Eukaryota</taxon>
        <taxon>Fungi</taxon>
        <taxon>Fungi incertae sedis</taxon>
        <taxon>Mucoromycota</taxon>
        <taxon>Mortierellomycotina</taxon>
        <taxon>Mortierellomycetes</taxon>
        <taxon>Mortierellales</taxon>
        <taxon>Mortierellaceae</taxon>
        <taxon>Linnemannia</taxon>
    </lineage>
</organism>
<name>A0AAD4D1S9_9FUNG</name>
<reference evidence="2" key="1">
    <citation type="journal article" date="2020" name="Fungal Divers.">
        <title>Resolving the Mortierellaceae phylogeny through synthesis of multi-gene phylogenetics and phylogenomics.</title>
        <authorList>
            <person name="Vandepol N."/>
            <person name="Liber J."/>
            <person name="Desiro A."/>
            <person name="Na H."/>
            <person name="Kennedy M."/>
            <person name="Barry K."/>
            <person name="Grigoriev I.V."/>
            <person name="Miller A.N."/>
            <person name="O'Donnell K."/>
            <person name="Stajich J.E."/>
            <person name="Bonito G."/>
        </authorList>
    </citation>
    <scope>NUCLEOTIDE SEQUENCE</scope>
    <source>
        <strain evidence="2">NRRL 28262</strain>
    </source>
</reference>
<proteinExistence type="predicted"/>